<dbReference type="Proteomes" id="UP000192761">
    <property type="component" value="Unassembled WGS sequence"/>
</dbReference>
<evidence type="ECO:0000313" key="5">
    <source>
        <dbReference type="Proteomes" id="UP000192761"/>
    </source>
</evidence>
<gene>
    <name evidence="4" type="ORF">SAMN02745857_02341</name>
</gene>
<sequence length="332" mass="37607">MQRERNLELPHYHAPAWLPGGHAQTLYPALFLWQRLTRYRREGWVTPDLDSIVVDWVDGRAGTPIVVLFHGLEGGSKSHYSLSIAQYFYPRGYRFVVPHFRSCGNVSNRLPRAYHAGDSNEIDWILRRIRDRNPESPLYAVGVSLGGNALAKWLGEQGESAGELISAAVVVCAPLDLTACGNMLDVGVNRHIYTREFLRTLKRKTLLKLKMTDNPYIDRDRVKRARTLREFDDLVTAPLHGFKGVEHYWDSASAKPLLRHIAVPTLLINSKNDPFIPAHSLPGPDDVSQWVSLLQPREGGHVGFVGGAPPGRLNWLPDVMWRFFQHYAPLPR</sequence>
<dbReference type="InterPro" id="IPR000073">
    <property type="entry name" value="AB_hydrolase_1"/>
</dbReference>
<dbReference type="OrthoDB" id="332676at2"/>
<evidence type="ECO:0000256" key="2">
    <source>
        <dbReference type="PIRSR" id="PIRSR005211-1"/>
    </source>
</evidence>
<dbReference type="RefSeq" id="WP_084090986.1">
    <property type="nucleotide sequence ID" value="NZ_FWXD01000012.1"/>
</dbReference>
<dbReference type="EMBL" id="FWXD01000012">
    <property type="protein sequence ID" value="SMC25912.1"/>
    <property type="molecule type" value="Genomic_DNA"/>
</dbReference>
<dbReference type="GO" id="GO:0047372">
    <property type="term" value="F:monoacylglycerol lipase activity"/>
    <property type="evidence" value="ECO:0007669"/>
    <property type="project" value="TreeGrafter"/>
</dbReference>
<dbReference type="PANTHER" id="PTHR10794:SF94">
    <property type="entry name" value="ESTERASE YHET-RELATED"/>
    <property type="match status" value="1"/>
</dbReference>
<evidence type="ECO:0000313" key="4">
    <source>
        <dbReference type="EMBL" id="SMC25912.1"/>
    </source>
</evidence>
<feature type="domain" description="AB hydrolase-1" evidence="3">
    <location>
        <begin position="64"/>
        <end position="305"/>
    </location>
</feature>
<feature type="active site" description="Charge relay system" evidence="2">
    <location>
        <position position="301"/>
    </location>
</feature>
<evidence type="ECO:0000259" key="3">
    <source>
        <dbReference type="Pfam" id="PF00561"/>
    </source>
</evidence>
<dbReference type="PANTHER" id="PTHR10794">
    <property type="entry name" value="ABHYDROLASE DOMAIN-CONTAINING PROTEIN"/>
    <property type="match status" value="1"/>
</dbReference>
<reference evidence="4 5" key="1">
    <citation type="submission" date="2017-04" db="EMBL/GenBank/DDBJ databases">
        <authorList>
            <person name="Afonso C.L."/>
            <person name="Miller P.J."/>
            <person name="Scott M.A."/>
            <person name="Spackman E."/>
            <person name="Goraichik I."/>
            <person name="Dimitrov K.M."/>
            <person name="Suarez D.L."/>
            <person name="Swayne D.E."/>
        </authorList>
    </citation>
    <scope>NUCLEOTIDE SEQUENCE [LARGE SCALE GENOMIC DNA]</scope>
    <source>
        <strain evidence="4 5">DSM 23236</strain>
    </source>
</reference>
<dbReference type="InterPro" id="IPR012020">
    <property type="entry name" value="ABHD4"/>
</dbReference>
<dbReference type="PIRSF" id="PIRSF005211">
    <property type="entry name" value="Ab_hydro_YheT"/>
    <property type="match status" value="1"/>
</dbReference>
<proteinExistence type="inferred from homology"/>
<dbReference type="InterPro" id="IPR029058">
    <property type="entry name" value="AB_hydrolase_fold"/>
</dbReference>
<dbReference type="Gene3D" id="3.40.50.1820">
    <property type="entry name" value="alpha/beta hydrolase"/>
    <property type="match status" value="1"/>
</dbReference>
<keyword evidence="5" id="KW-1185">Reference proteome</keyword>
<dbReference type="AlphaFoldDB" id="A0A1W1XPY9"/>
<feature type="active site" description="Charge relay system" evidence="2">
    <location>
        <position position="144"/>
    </location>
</feature>
<dbReference type="Pfam" id="PF00561">
    <property type="entry name" value="Abhydrolase_1"/>
    <property type="match status" value="1"/>
</dbReference>
<name>A0A1W1XPY9_9NEIS</name>
<comment type="similarity">
    <text evidence="1">Belongs to the AB hydrolase superfamily. AB hydrolase 4 family.</text>
</comment>
<organism evidence="4 5">
    <name type="scientific">Andreprevotia lacus DSM 23236</name>
    <dbReference type="NCBI Taxonomy" id="1121001"/>
    <lineage>
        <taxon>Bacteria</taxon>
        <taxon>Pseudomonadati</taxon>
        <taxon>Pseudomonadota</taxon>
        <taxon>Betaproteobacteria</taxon>
        <taxon>Neisseriales</taxon>
        <taxon>Chitinibacteraceae</taxon>
        <taxon>Andreprevotia</taxon>
    </lineage>
</organism>
<dbReference type="InterPro" id="IPR050960">
    <property type="entry name" value="AB_hydrolase_4_sf"/>
</dbReference>
<dbReference type="STRING" id="1121001.SAMN02745857_02341"/>
<dbReference type="GO" id="GO:0034338">
    <property type="term" value="F:short-chain carboxylesterase activity"/>
    <property type="evidence" value="ECO:0007669"/>
    <property type="project" value="TreeGrafter"/>
</dbReference>
<accession>A0A1W1XPY9</accession>
<dbReference type="SUPFAM" id="SSF53474">
    <property type="entry name" value="alpha/beta-Hydrolases"/>
    <property type="match status" value="1"/>
</dbReference>
<feature type="active site" description="Charge relay system" evidence="2">
    <location>
        <position position="273"/>
    </location>
</feature>
<evidence type="ECO:0000256" key="1">
    <source>
        <dbReference type="ARBA" id="ARBA00010884"/>
    </source>
</evidence>
<protein>
    <recommendedName>
        <fullName evidence="3">AB hydrolase-1 domain-containing protein</fullName>
    </recommendedName>
</protein>